<protein>
    <recommendedName>
        <fullName evidence="4">DDH domain-containing protein</fullName>
    </recommendedName>
</protein>
<dbReference type="InterPro" id="IPR038763">
    <property type="entry name" value="DHH_sf"/>
</dbReference>
<reference evidence="3" key="1">
    <citation type="submission" date="2017-09" db="EMBL/GenBank/DDBJ databases">
        <title>Depth-based differentiation of microbial function through sediment-hosted aquifers and enrichment of novel symbionts in the deep terrestrial subsurface.</title>
        <authorList>
            <person name="Probst A.J."/>
            <person name="Ladd B."/>
            <person name="Jarett J.K."/>
            <person name="Geller-Mcgrath D.E."/>
            <person name="Sieber C.M.K."/>
            <person name="Emerson J.B."/>
            <person name="Anantharaman K."/>
            <person name="Thomas B.C."/>
            <person name="Malmstrom R."/>
            <person name="Stieglmeier M."/>
            <person name="Klingl A."/>
            <person name="Woyke T."/>
            <person name="Ryan C.M."/>
            <person name="Banfield J.F."/>
        </authorList>
    </citation>
    <scope>NUCLEOTIDE SEQUENCE [LARGE SCALE GENOMIC DNA]</scope>
</reference>
<evidence type="ECO:0000313" key="2">
    <source>
        <dbReference type="EMBL" id="PJE63710.1"/>
    </source>
</evidence>
<dbReference type="Gene3D" id="3.90.1640.10">
    <property type="entry name" value="inorganic pyrophosphatase (n-terminal core)"/>
    <property type="match status" value="1"/>
</dbReference>
<dbReference type="InterPro" id="IPR051319">
    <property type="entry name" value="Oligoribo/pAp-PDE_c-di-AMP_PDE"/>
</dbReference>
<dbReference type="PANTHER" id="PTHR47618">
    <property type="entry name" value="BIFUNCTIONAL OLIGORIBONUCLEASE AND PAP PHOSPHATASE NRNA"/>
    <property type="match status" value="1"/>
</dbReference>
<dbReference type="EMBL" id="PFEE01000040">
    <property type="protein sequence ID" value="PJE63710.1"/>
    <property type="molecule type" value="Genomic_DNA"/>
</dbReference>
<evidence type="ECO:0000313" key="3">
    <source>
        <dbReference type="Proteomes" id="UP000231569"/>
    </source>
</evidence>
<dbReference type="AlphaFoldDB" id="A0A2M8KUZ4"/>
<comment type="caution">
    <text evidence="2">The sequence shown here is derived from an EMBL/GenBank/DDBJ whole genome shotgun (WGS) entry which is preliminary data.</text>
</comment>
<evidence type="ECO:0008006" key="4">
    <source>
        <dbReference type="Google" id="ProtNLM"/>
    </source>
</evidence>
<dbReference type="PANTHER" id="PTHR47618:SF1">
    <property type="entry name" value="BIFUNCTIONAL OLIGORIBONUCLEASE AND PAP PHOSPHATASE NRNA"/>
    <property type="match status" value="1"/>
</dbReference>
<accession>A0A2M8KUZ4</accession>
<feature type="compositionally biased region" description="Low complexity" evidence="1">
    <location>
        <begin position="287"/>
        <end position="299"/>
    </location>
</feature>
<evidence type="ECO:0000256" key="1">
    <source>
        <dbReference type="SAM" id="MobiDB-lite"/>
    </source>
</evidence>
<organism evidence="2 3">
    <name type="scientific">Candidatus Roizmanbacteria bacterium CG10_big_fil_rev_8_21_14_0_10_45_7</name>
    <dbReference type="NCBI Taxonomy" id="1974854"/>
    <lineage>
        <taxon>Bacteria</taxon>
        <taxon>Candidatus Roizmaniibacteriota</taxon>
    </lineage>
</organism>
<feature type="compositionally biased region" description="Low complexity" evidence="1">
    <location>
        <begin position="259"/>
        <end position="269"/>
    </location>
</feature>
<name>A0A2M8KUZ4_9BACT</name>
<dbReference type="Proteomes" id="UP000231569">
    <property type="component" value="Unassembled WGS sequence"/>
</dbReference>
<proteinExistence type="predicted"/>
<sequence length="316" mass="34304">MNQELIELIKQANSVLIVLGKGAKRDSFAAALALYLSLIQEGKMARVCTEAPQKIAEGLAGSDKISPALDLGGNVLKISFACKEDAVNQVSYNTTEDRFNILVEPRQGGQPIDAKQVQFSYTGGAVDAIIAIDTPSLEQLGSLYLENPDIFVREKIVNIDRRFDNKQYGAFNIVEKGASSTSELVMQLLLVLRIQMSPEIATNLYAGLVSATNMFTSFSTNAQSFDAAAQLLKTGARKATTAPPVMGGGIRMPTNRFAPPSSRMMSSPFMDEDMFMDNEQSTPIAPPAQSSPVSQQQPPTDWLKPKLYKSSDAIKQ</sequence>
<gene>
    <name evidence="2" type="ORF">COU89_01885</name>
</gene>
<feature type="region of interest" description="Disordered" evidence="1">
    <location>
        <begin position="240"/>
        <end position="316"/>
    </location>
</feature>
<dbReference type="SUPFAM" id="SSF64182">
    <property type="entry name" value="DHH phosphoesterases"/>
    <property type="match status" value="1"/>
</dbReference>